<dbReference type="AlphaFoldDB" id="A0A9E6R6H2"/>
<sequence length="74" mass="7816">MKATVRPLIAAAALIALGGPALAQSPNKVPESLMTAARSGASQRVIVLMAPNRQESAREPESTSLRPTAPRRKR</sequence>
<organism evidence="3 4">
    <name type="scientific">Chenggangzhangella methanolivorans</name>
    <dbReference type="NCBI Taxonomy" id="1437009"/>
    <lineage>
        <taxon>Bacteria</taxon>
        <taxon>Pseudomonadati</taxon>
        <taxon>Pseudomonadota</taxon>
        <taxon>Alphaproteobacteria</taxon>
        <taxon>Hyphomicrobiales</taxon>
        <taxon>Methylopilaceae</taxon>
        <taxon>Chenggangzhangella</taxon>
    </lineage>
</organism>
<feature type="region of interest" description="Disordered" evidence="1">
    <location>
        <begin position="51"/>
        <end position="74"/>
    </location>
</feature>
<keyword evidence="2" id="KW-0732">Signal</keyword>
<accession>A0A9E6R6H2</accession>
<gene>
    <name evidence="3" type="ORF">K6K41_17090</name>
</gene>
<evidence type="ECO:0000256" key="1">
    <source>
        <dbReference type="SAM" id="MobiDB-lite"/>
    </source>
</evidence>
<dbReference type="KEGG" id="cmet:K6K41_17090"/>
<evidence type="ECO:0000313" key="4">
    <source>
        <dbReference type="Proteomes" id="UP000825701"/>
    </source>
</evidence>
<reference evidence="3" key="1">
    <citation type="submission" date="2021-08" db="EMBL/GenBank/DDBJ databases">
        <authorList>
            <person name="Zhang H."/>
            <person name="Xu M."/>
            <person name="Yu Z."/>
            <person name="Yang L."/>
            <person name="Cai Y."/>
        </authorList>
    </citation>
    <scope>NUCLEOTIDE SEQUENCE</scope>
    <source>
        <strain evidence="3">CHL1</strain>
    </source>
</reference>
<dbReference type="Proteomes" id="UP000825701">
    <property type="component" value="Chromosome"/>
</dbReference>
<feature type="chain" id="PRO_5039514250" evidence="2">
    <location>
        <begin position="24"/>
        <end position="74"/>
    </location>
</feature>
<proteinExistence type="predicted"/>
<protein>
    <submittedName>
        <fullName evidence="3">Uncharacterized protein</fullName>
    </submittedName>
</protein>
<dbReference type="EMBL" id="CP081869">
    <property type="protein sequence ID" value="QZN98704.1"/>
    <property type="molecule type" value="Genomic_DNA"/>
</dbReference>
<keyword evidence="4" id="KW-1185">Reference proteome</keyword>
<name>A0A9E6R6H2_9HYPH</name>
<dbReference type="RefSeq" id="WP_261401656.1">
    <property type="nucleotide sequence ID" value="NZ_CP081869.1"/>
</dbReference>
<evidence type="ECO:0000313" key="3">
    <source>
        <dbReference type="EMBL" id="QZN98704.1"/>
    </source>
</evidence>
<evidence type="ECO:0000256" key="2">
    <source>
        <dbReference type="SAM" id="SignalP"/>
    </source>
</evidence>
<feature type="signal peptide" evidence="2">
    <location>
        <begin position="1"/>
        <end position="23"/>
    </location>
</feature>